<keyword evidence="2" id="KW-1185">Reference proteome</keyword>
<reference evidence="2" key="1">
    <citation type="journal article" date="2019" name="Int. J. Syst. Evol. Microbiol.">
        <title>The Global Catalogue of Microorganisms (GCM) 10K type strain sequencing project: providing services to taxonomists for standard genome sequencing and annotation.</title>
        <authorList>
            <consortium name="The Broad Institute Genomics Platform"/>
            <consortium name="The Broad Institute Genome Sequencing Center for Infectious Disease"/>
            <person name="Wu L."/>
            <person name="Ma J."/>
        </authorList>
    </citation>
    <scope>NUCLEOTIDE SEQUENCE [LARGE SCALE GENOMIC DNA]</scope>
    <source>
        <strain evidence="2">NBRC 109341</strain>
    </source>
</reference>
<evidence type="ECO:0000313" key="2">
    <source>
        <dbReference type="Proteomes" id="UP001156903"/>
    </source>
</evidence>
<dbReference type="RefSeq" id="WP_284306979.1">
    <property type="nucleotide sequence ID" value="NZ_BSPB01000005.1"/>
</dbReference>
<organism evidence="1 2">
    <name type="scientific">Hydrogenophaga electricum</name>
    <dbReference type="NCBI Taxonomy" id="1230953"/>
    <lineage>
        <taxon>Bacteria</taxon>
        <taxon>Pseudomonadati</taxon>
        <taxon>Pseudomonadota</taxon>
        <taxon>Betaproteobacteria</taxon>
        <taxon>Burkholderiales</taxon>
        <taxon>Comamonadaceae</taxon>
        <taxon>Hydrogenophaga</taxon>
    </lineage>
</organism>
<accession>A0ABQ6C4H4</accession>
<evidence type="ECO:0000313" key="1">
    <source>
        <dbReference type="EMBL" id="GLS13630.1"/>
    </source>
</evidence>
<gene>
    <name evidence="1" type="ORF">GCM10007935_10600</name>
</gene>
<dbReference type="Proteomes" id="UP001156903">
    <property type="component" value="Unassembled WGS sequence"/>
</dbReference>
<protein>
    <submittedName>
        <fullName evidence="1">Uncharacterized protein</fullName>
    </submittedName>
</protein>
<proteinExistence type="predicted"/>
<name>A0ABQ6C4H4_9BURK</name>
<dbReference type="EMBL" id="BSPB01000005">
    <property type="protein sequence ID" value="GLS13630.1"/>
    <property type="molecule type" value="Genomic_DNA"/>
</dbReference>
<comment type="caution">
    <text evidence="1">The sequence shown here is derived from an EMBL/GenBank/DDBJ whole genome shotgun (WGS) entry which is preliminary data.</text>
</comment>
<sequence length="102" mass="10623">MTTQRHAVCTTARQHGKTTAIAITRAVRQVPTLRACALCMHSAGEQPGPELVCHCSRVGAVHGQRPACSTARAAGGACGPDARHMDMAAWQLGHRTRAAAAA</sequence>